<evidence type="ECO:0000256" key="5">
    <source>
        <dbReference type="ARBA" id="ARBA00023136"/>
    </source>
</evidence>
<dbReference type="Proteomes" id="UP000030746">
    <property type="component" value="Unassembled WGS sequence"/>
</dbReference>
<evidence type="ECO:0000256" key="2">
    <source>
        <dbReference type="ARBA" id="ARBA00022679"/>
    </source>
</evidence>
<protein>
    <recommendedName>
        <fullName evidence="7">Palmitoyltransferase</fullName>
        <ecNumber evidence="7">2.3.1.225</ecNumber>
    </recommendedName>
</protein>
<reference evidence="9 10" key="1">
    <citation type="journal article" date="2013" name="Nature">
        <title>Insights into bilaterian evolution from three spiralian genomes.</title>
        <authorList>
            <person name="Simakov O."/>
            <person name="Marletaz F."/>
            <person name="Cho S.J."/>
            <person name="Edsinger-Gonzales E."/>
            <person name="Havlak P."/>
            <person name="Hellsten U."/>
            <person name="Kuo D.H."/>
            <person name="Larsson T."/>
            <person name="Lv J."/>
            <person name="Arendt D."/>
            <person name="Savage R."/>
            <person name="Osoegawa K."/>
            <person name="de Jong P."/>
            <person name="Grimwood J."/>
            <person name="Chapman J.A."/>
            <person name="Shapiro H."/>
            <person name="Aerts A."/>
            <person name="Otillar R.P."/>
            <person name="Terry A.Y."/>
            <person name="Boore J.L."/>
            <person name="Grigoriev I.V."/>
            <person name="Lindberg D.R."/>
            <person name="Seaver E.C."/>
            <person name="Weisblat D.A."/>
            <person name="Putnam N.H."/>
            <person name="Rokhsar D.S."/>
        </authorList>
    </citation>
    <scope>NUCLEOTIDE SEQUENCE [LARGE SCALE GENOMIC DNA]</scope>
</reference>
<feature type="transmembrane region" description="Helical" evidence="7">
    <location>
        <begin position="233"/>
        <end position="254"/>
    </location>
</feature>
<dbReference type="RefSeq" id="XP_009052347.1">
    <property type="nucleotide sequence ID" value="XM_009054099.1"/>
</dbReference>
<evidence type="ECO:0000256" key="3">
    <source>
        <dbReference type="ARBA" id="ARBA00022692"/>
    </source>
</evidence>
<dbReference type="KEGG" id="lgi:LOTGIDRAFT_115412"/>
<dbReference type="Pfam" id="PF01529">
    <property type="entry name" value="DHHC"/>
    <property type="match status" value="1"/>
</dbReference>
<dbReference type="PROSITE" id="PS50216">
    <property type="entry name" value="DHHC"/>
    <property type="match status" value="1"/>
</dbReference>
<dbReference type="GO" id="GO:0019706">
    <property type="term" value="F:protein-cysteine S-palmitoyltransferase activity"/>
    <property type="evidence" value="ECO:0007669"/>
    <property type="project" value="UniProtKB-EC"/>
</dbReference>
<keyword evidence="10" id="KW-1185">Reference proteome</keyword>
<dbReference type="CTD" id="20231222"/>
<dbReference type="GO" id="GO:0016020">
    <property type="term" value="C:membrane"/>
    <property type="evidence" value="ECO:0007669"/>
    <property type="project" value="UniProtKB-SubCell"/>
</dbReference>
<organism evidence="9 10">
    <name type="scientific">Lottia gigantea</name>
    <name type="common">Giant owl limpet</name>
    <dbReference type="NCBI Taxonomy" id="225164"/>
    <lineage>
        <taxon>Eukaryota</taxon>
        <taxon>Metazoa</taxon>
        <taxon>Spiralia</taxon>
        <taxon>Lophotrochozoa</taxon>
        <taxon>Mollusca</taxon>
        <taxon>Gastropoda</taxon>
        <taxon>Patellogastropoda</taxon>
        <taxon>Lottioidea</taxon>
        <taxon>Lottiidae</taxon>
        <taxon>Lottia</taxon>
    </lineage>
</organism>
<keyword evidence="2 7" id="KW-0808">Transferase</keyword>
<dbReference type="AlphaFoldDB" id="V3ZZ98"/>
<dbReference type="EC" id="2.3.1.225" evidence="7"/>
<comment type="domain">
    <text evidence="7">The DHHC domain is required for palmitoyltransferase activity.</text>
</comment>
<feature type="transmembrane region" description="Helical" evidence="7">
    <location>
        <begin position="62"/>
        <end position="84"/>
    </location>
</feature>
<dbReference type="HOGENOM" id="CLU_054274_0_0_1"/>
<dbReference type="InterPro" id="IPR039859">
    <property type="entry name" value="PFA4/ZDH16/20/ERF2-like"/>
</dbReference>
<evidence type="ECO:0000256" key="4">
    <source>
        <dbReference type="ARBA" id="ARBA00022989"/>
    </source>
</evidence>
<feature type="transmembrane region" description="Helical" evidence="7">
    <location>
        <begin position="183"/>
        <end position="202"/>
    </location>
</feature>
<evidence type="ECO:0000256" key="6">
    <source>
        <dbReference type="ARBA" id="ARBA00023315"/>
    </source>
</evidence>
<gene>
    <name evidence="9" type="ORF">LOTGIDRAFT_115412</name>
</gene>
<feature type="domain" description="Palmitoyltransferase DHHC" evidence="8">
    <location>
        <begin position="137"/>
        <end position="269"/>
    </location>
</feature>
<comment type="similarity">
    <text evidence="7">Belongs to the DHHC palmitoyltransferase family.</text>
</comment>
<comment type="catalytic activity">
    <reaction evidence="7">
        <text>L-cysteinyl-[protein] + hexadecanoyl-CoA = S-hexadecanoyl-L-cysteinyl-[protein] + CoA</text>
        <dbReference type="Rhea" id="RHEA:36683"/>
        <dbReference type="Rhea" id="RHEA-COMP:10131"/>
        <dbReference type="Rhea" id="RHEA-COMP:11032"/>
        <dbReference type="ChEBI" id="CHEBI:29950"/>
        <dbReference type="ChEBI" id="CHEBI:57287"/>
        <dbReference type="ChEBI" id="CHEBI:57379"/>
        <dbReference type="ChEBI" id="CHEBI:74151"/>
        <dbReference type="EC" id="2.3.1.225"/>
    </reaction>
</comment>
<evidence type="ECO:0000313" key="10">
    <source>
        <dbReference type="Proteomes" id="UP000030746"/>
    </source>
</evidence>
<comment type="subcellular location">
    <subcellularLocation>
        <location evidence="1">Membrane</location>
        <topology evidence="1">Multi-pass membrane protein</topology>
    </subcellularLocation>
</comment>
<name>V3ZZ98_LOTGI</name>
<keyword evidence="5 7" id="KW-0472">Membrane</keyword>
<dbReference type="OrthoDB" id="331948at2759"/>
<keyword evidence="4 7" id="KW-1133">Transmembrane helix</keyword>
<keyword evidence="6 7" id="KW-0012">Acyltransferase</keyword>
<dbReference type="EMBL" id="KB201362">
    <property type="protein sequence ID" value="ESO96848.1"/>
    <property type="molecule type" value="Genomic_DNA"/>
</dbReference>
<keyword evidence="3 7" id="KW-0812">Transmembrane</keyword>
<feature type="transmembrane region" description="Helical" evidence="7">
    <location>
        <begin position="90"/>
        <end position="115"/>
    </location>
</feature>
<evidence type="ECO:0000259" key="8">
    <source>
        <dbReference type="Pfam" id="PF01529"/>
    </source>
</evidence>
<dbReference type="OMA" id="APFEDEW"/>
<accession>V3ZZ98</accession>
<evidence type="ECO:0000256" key="7">
    <source>
        <dbReference type="RuleBase" id="RU079119"/>
    </source>
</evidence>
<sequence>MAKITWTVNLVPRKIKQYFRQKWEYWVLMYRTMFYNEFTTWNSCIDTAMEPMFWFVDHFAKYLGPIMVTFVVIMITFVVAVFYTCLFPRIYFTSHTLVTVAHFIFGNWLLINIVFHYLMGVFRNAGQPPSSNVENSVSICKKCISPKPPRTHHCSVCNSCILKMDHHCPWLNNCVGFYNHHHFYLFCLYMWIGTIYVSYVGYDLFIQHFYGNSVNSHIQENIVNYKDEMFHNLVVFEFLLCTGVSIALGLLTLWHSRLISRGETSIEQHINGKERKRLKKKGRVFKNPYNLGIIANWKEFFGVTRKKSFLRLVLFPSFHVPKGHGLNWKTSTYQLKDQNGLQLL</sequence>
<dbReference type="InterPro" id="IPR001594">
    <property type="entry name" value="Palmitoyltrfase_DHHC"/>
</dbReference>
<evidence type="ECO:0000256" key="1">
    <source>
        <dbReference type="ARBA" id="ARBA00004141"/>
    </source>
</evidence>
<dbReference type="GeneID" id="20231222"/>
<evidence type="ECO:0000313" key="9">
    <source>
        <dbReference type="EMBL" id="ESO96848.1"/>
    </source>
</evidence>
<dbReference type="STRING" id="225164.V3ZZ98"/>
<dbReference type="PANTHER" id="PTHR12246">
    <property type="entry name" value="PALMITOYLTRANSFERASE ZDHHC16"/>
    <property type="match status" value="1"/>
</dbReference>
<proteinExistence type="inferred from homology"/>